<dbReference type="InterPro" id="IPR028344">
    <property type="entry name" value="ParE1/4"/>
</dbReference>
<dbReference type="Gene3D" id="3.30.2310.20">
    <property type="entry name" value="RelE-like"/>
    <property type="match status" value="1"/>
</dbReference>
<dbReference type="AlphaFoldDB" id="W4M8R8"/>
<protein>
    <recommendedName>
        <fullName evidence="3">Toxin</fullName>
    </recommendedName>
</protein>
<evidence type="ECO:0000256" key="2">
    <source>
        <dbReference type="ARBA" id="ARBA00022649"/>
    </source>
</evidence>
<evidence type="ECO:0000256" key="3">
    <source>
        <dbReference type="PIRNR" id="PIRNR029218"/>
    </source>
</evidence>
<sequence length="95" mass="11094">MSYRLSREAQADVEAIYRHSYDQFGERQGDLYYEGLVERFEWLDDHPLFGRSASELAPGLRRSEYQSHVVFYLPEASGVLIVRVLHVHMDPGQHL</sequence>
<evidence type="ECO:0000313" key="5">
    <source>
        <dbReference type="Proteomes" id="UP000019140"/>
    </source>
</evidence>
<dbReference type="PANTHER" id="PTHR33755:SF9">
    <property type="entry name" value="TOXIN PARE1"/>
    <property type="match status" value="1"/>
</dbReference>
<comment type="caution">
    <text evidence="4">The sequence shown here is derived from an EMBL/GenBank/DDBJ whole genome shotgun (WGS) entry which is preliminary data.</text>
</comment>
<name>W4M8R8_9BACT</name>
<proteinExistence type="inferred from homology"/>
<dbReference type="Proteomes" id="UP000019140">
    <property type="component" value="Unassembled WGS sequence"/>
</dbReference>
<dbReference type="InterPro" id="IPR035093">
    <property type="entry name" value="RelE/ParE_toxin_dom_sf"/>
</dbReference>
<dbReference type="PANTHER" id="PTHR33755">
    <property type="entry name" value="TOXIN PARE1-RELATED"/>
    <property type="match status" value="1"/>
</dbReference>
<keyword evidence="5" id="KW-1185">Reference proteome</keyword>
<gene>
    <name evidence="4" type="ORF">ETSY2_16230</name>
</gene>
<dbReference type="EMBL" id="AZHX01000659">
    <property type="protein sequence ID" value="ETX06588.1"/>
    <property type="molecule type" value="Genomic_DNA"/>
</dbReference>
<dbReference type="InterPro" id="IPR051803">
    <property type="entry name" value="TA_system_RelE-like_toxin"/>
</dbReference>
<dbReference type="InterPro" id="IPR007712">
    <property type="entry name" value="RelE/ParE_toxin"/>
</dbReference>
<comment type="similarity">
    <text evidence="1 3">Belongs to the RelE toxin family.</text>
</comment>
<evidence type="ECO:0000256" key="1">
    <source>
        <dbReference type="ARBA" id="ARBA00006226"/>
    </source>
</evidence>
<evidence type="ECO:0000313" key="4">
    <source>
        <dbReference type="EMBL" id="ETX06588.1"/>
    </source>
</evidence>
<reference evidence="4 5" key="1">
    <citation type="journal article" date="2014" name="Nature">
        <title>An environmental bacterial taxon with a large and distinct metabolic repertoire.</title>
        <authorList>
            <person name="Wilson M.C."/>
            <person name="Mori T."/>
            <person name="Ruckert C."/>
            <person name="Uria A.R."/>
            <person name="Helf M.J."/>
            <person name="Takada K."/>
            <person name="Gernert C."/>
            <person name="Steffens U.A."/>
            <person name="Heycke N."/>
            <person name="Schmitt S."/>
            <person name="Rinke C."/>
            <person name="Helfrich E.J."/>
            <person name="Brachmann A.O."/>
            <person name="Gurgui C."/>
            <person name="Wakimoto T."/>
            <person name="Kracht M."/>
            <person name="Crusemann M."/>
            <person name="Hentschel U."/>
            <person name="Abe I."/>
            <person name="Matsunaga S."/>
            <person name="Kalinowski J."/>
            <person name="Takeyama H."/>
            <person name="Piel J."/>
        </authorList>
    </citation>
    <scope>NUCLEOTIDE SEQUENCE [LARGE SCALE GENOMIC DNA]</scope>
    <source>
        <strain evidence="5">TSY2</strain>
    </source>
</reference>
<organism evidence="4 5">
    <name type="scientific">Candidatus Entotheonella gemina</name>
    <dbReference type="NCBI Taxonomy" id="1429439"/>
    <lineage>
        <taxon>Bacteria</taxon>
        <taxon>Pseudomonadati</taxon>
        <taxon>Nitrospinota/Tectimicrobiota group</taxon>
        <taxon>Candidatus Tectimicrobiota</taxon>
        <taxon>Candidatus Entotheonellia</taxon>
        <taxon>Candidatus Entotheonellales</taxon>
        <taxon>Candidatus Entotheonellaceae</taxon>
        <taxon>Candidatus Entotheonella</taxon>
    </lineage>
</organism>
<accession>W4M8R8</accession>
<dbReference type="PIRSF" id="PIRSF029218">
    <property type="entry name" value="ParE"/>
    <property type="match status" value="1"/>
</dbReference>
<dbReference type="Pfam" id="PF05016">
    <property type="entry name" value="ParE_toxin"/>
    <property type="match status" value="1"/>
</dbReference>
<dbReference type="HOGENOM" id="CLU_147162_3_1_7"/>
<keyword evidence="2" id="KW-1277">Toxin-antitoxin system</keyword>